<evidence type="ECO:0008006" key="6">
    <source>
        <dbReference type="Google" id="ProtNLM"/>
    </source>
</evidence>
<evidence type="ECO:0000313" key="3">
    <source>
        <dbReference type="EMBL" id="TWI49579.1"/>
    </source>
</evidence>
<gene>
    <name evidence="2" type="ORF">DFR66_103269</name>
    <name evidence="3" type="ORF">IQ02_00982</name>
</gene>
<reference evidence="3 5" key="1">
    <citation type="journal article" date="2015" name="Stand. Genomic Sci.">
        <title>Genomic Encyclopedia of Bacterial and Archaeal Type Strains, Phase III: the genomes of soil and plant-associated and newly described type strains.</title>
        <authorList>
            <person name="Whitman W.B."/>
            <person name="Woyke T."/>
            <person name="Klenk H.P."/>
            <person name="Zhou Y."/>
            <person name="Lilburn T.G."/>
            <person name="Beck B.J."/>
            <person name="De Vos P."/>
            <person name="Vandamme P."/>
            <person name="Eisen J.A."/>
            <person name="Garrity G."/>
            <person name="Hugenholtz P."/>
            <person name="Kyrpides N.C."/>
        </authorList>
    </citation>
    <scope>NUCLEOTIDE SEQUENCE [LARGE SCALE GENOMIC DNA]</scope>
    <source>
        <strain evidence="3 5">CGMCC 1.5380</strain>
    </source>
</reference>
<reference evidence="2 4" key="2">
    <citation type="submission" date="2018-07" db="EMBL/GenBank/DDBJ databases">
        <title>Genomic Encyclopedia of Type Strains, Phase IV (KMG-IV): sequencing the most valuable type-strain genomes for metagenomic binning, comparative biology and taxonomic classification.</title>
        <authorList>
            <person name="Goeker M."/>
        </authorList>
    </citation>
    <scope>NUCLEOTIDE SEQUENCE [LARGE SCALE GENOMIC DNA]</scope>
    <source>
        <strain evidence="2 4">DSM 19728</strain>
    </source>
</reference>
<proteinExistence type="predicted"/>
<dbReference type="OrthoDB" id="1351597at2"/>
<dbReference type="EMBL" id="QQBA01000003">
    <property type="protein sequence ID" value="RDI57079.1"/>
    <property type="molecule type" value="Genomic_DNA"/>
</dbReference>
<protein>
    <recommendedName>
        <fullName evidence="6">YD repeat-containing protein</fullName>
    </recommendedName>
</protein>
<dbReference type="Proteomes" id="UP000321392">
    <property type="component" value="Unassembled WGS sequence"/>
</dbReference>
<evidence type="ECO:0000256" key="1">
    <source>
        <dbReference type="SAM" id="SignalP"/>
    </source>
</evidence>
<keyword evidence="1" id="KW-0732">Signal</keyword>
<name>A0A562PYT7_9FLAO</name>
<accession>A0A562PYT7</accession>
<feature type="signal peptide" evidence="1">
    <location>
        <begin position="1"/>
        <end position="19"/>
    </location>
</feature>
<evidence type="ECO:0000313" key="5">
    <source>
        <dbReference type="Proteomes" id="UP000321392"/>
    </source>
</evidence>
<evidence type="ECO:0000313" key="2">
    <source>
        <dbReference type="EMBL" id="RDI57079.1"/>
    </source>
</evidence>
<keyword evidence="4" id="KW-1185">Reference proteome</keyword>
<reference evidence="3" key="3">
    <citation type="submission" date="2019-07" db="EMBL/GenBank/DDBJ databases">
        <authorList>
            <person name="Whitman W."/>
            <person name="Huntemann M."/>
            <person name="Clum A."/>
            <person name="Pillay M."/>
            <person name="Palaniappan K."/>
            <person name="Varghese N."/>
            <person name="Mikhailova N."/>
            <person name="Stamatis D."/>
            <person name="Reddy T."/>
            <person name="Daum C."/>
            <person name="Shapiro N."/>
            <person name="Ivanova N."/>
            <person name="Kyrpides N."/>
            <person name="Woyke T."/>
        </authorList>
    </citation>
    <scope>NUCLEOTIDE SEQUENCE</scope>
    <source>
        <strain evidence="3">CGMCC 1.5380</strain>
    </source>
</reference>
<dbReference type="Proteomes" id="UP000254518">
    <property type="component" value="Unassembled WGS sequence"/>
</dbReference>
<dbReference type="RefSeq" id="WP_146841091.1">
    <property type="nucleotide sequence ID" value="NZ_QQBA01000003.1"/>
</dbReference>
<dbReference type="EMBL" id="VLKX01000003">
    <property type="protein sequence ID" value="TWI49579.1"/>
    <property type="molecule type" value="Genomic_DNA"/>
</dbReference>
<evidence type="ECO:0000313" key="4">
    <source>
        <dbReference type="Proteomes" id="UP000254518"/>
    </source>
</evidence>
<sequence>MKRLPLLFVLLMTQLFIFAQNNAISQFTHSLRDIDHNGCVKSITNHNFTFIKNKETKDTIKSVNKTLFNKKGIITKQLNCNNSVNDPWQIIEYDNQGRVLTISRKDKNSISLFARQFFNNFSEHPDSLNFYNSEKRKTNQYINHFVKKLLVKQEYFTQDTLRHYNTYQYDKKNRITKESFINTENGWGITLGKSITGDKEEKSLSPDNYTIYEYTKILDTLVFTKTKFTQFLELKNIRKELKSYNYDIEITEEYKNNHLDKYTYTYSTKDSISSSKYFFTSKKEIGTFYNLITTPNKIVYISDNDKNSEHTTTILIEFDKFNNWIKKTYVSKNVITQLFRREIEYYCH</sequence>
<organism evidence="3 5">
    <name type="scientific">Flavobacterium glaciei</name>
    <dbReference type="NCBI Taxonomy" id="386300"/>
    <lineage>
        <taxon>Bacteria</taxon>
        <taxon>Pseudomonadati</taxon>
        <taxon>Bacteroidota</taxon>
        <taxon>Flavobacteriia</taxon>
        <taxon>Flavobacteriales</taxon>
        <taxon>Flavobacteriaceae</taxon>
        <taxon>Flavobacterium</taxon>
    </lineage>
</organism>
<feature type="chain" id="PRO_5023024919" description="YD repeat-containing protein" evidence="1">
    <location>
        <begin position="20"/>
        <end position="348"/>
    </location>
</feature>
<comment type="caution">
    <text evidence="3">The sequence shown here is derived from an EMBL/GenBank/DDBJ whole genome shotgun (WGS) entry which is preliminary data.</text>
</comment>
<dbReference type="AlphaFoldDB" id="A0A562PYT7"/>